<feature type="compositionally biased region" description="Polar residues" evidence="1">
    <location>
        <begin position="306"/>
        <end position="321"/>
    </location>
</feature>
<dbReference type="AlphaFoldDB" id="A0A9W9PXN3"/>
<feature type="region of interest" description="Disordered" evidence="1">
    <location>
        <begin position="385"/>
        <end position="519"/>
    </location>
</feature>
<dbReference type="PANTHER" id="PTHR40641">
    <property type="entry name" value="INVOLUCRIN REPEAT PROTEIN (AFU_ORTHOLOGUE AFUA_2G08060)"/>
    <property type="match status" value="1"/>
</dbReference>
<feature type="compositionally biased region" description="Basic residues" evidence="1">
    <location>
        <begin position="1040"/>
        <end position="1050"/>
    </location>
</feature>
<feature type="compositionally biased region" description="Low complexity" evidence="1">
    <location>
        <begin position="952"/>
        <end position="969"/>
    </location>
</feature>
<feature type="compositionally biased region" description="Basic and acidic residues" evidence="1">
    <location>
        <begin position="640"/>
        <end position="649"/>
    </location>
</feature>
<dbReference type="PANTHER" id="PTHR40641:SF2">
    <property type="entry name" value="INVOLUCRIN REPEAT PROTEIN"/>
    <property type="match status" value="1"/>
</dbReference>
<feature type="compositionally biased region" description="Basic and acidic residues" evidence="1">
    <location>
        <begin position="289"/>
        <end position="303"/>
    </location>
</feature>
<feature type="compositionally biased region" description="Basic and acidic residues" evidence="1">
    <location>
        <begin position="138"/>
        <end position="159"/>
    </location>
</feature>
<name>A0A9W9PXN3_9EURO</name>
<feature type="compositionally biased region" description="Low complexity" evidence="1">
    <location>
        <begin position="874"/>
        <end position="884"/>
    </location>
</feature>
<feature type="compositionally biased region" description="Basic and acidic residues" evidence="1">
    <location>
        <begin position="343"/>
        <end position="357"/>
    </location>
</feature>
<feature type="compositionally biased region" description="Low complexity" evidence="1">
    <location>
        <begin position="836"/>
        <end position="851"/>
    </location>
</feature>
<feature type="region of interest" description="Disordered" evidence="1">
    <location>
        <begin position="35"/>
        <end position="184"/>
    </location>
</feature>
<keyword evidence="3" id="KW-1185">Reference proteome</keyword>
<feature type="region of interest" description="Disordered" evidence="1">
    <location>
        <begin position="538"/>
        <end position="991"/>
    </location>
</feature>
<feature type="compositionally biased region" description="Basic residues" evidence="1">
    <location>
        <begin position="760"/>
        <end position="772"/>
    </location>
</feature>
<feature type="compositionally biased region" description="Low complexity" evidence="1">
    <location>
        <begin position="538"/>
        <end position="553"/>
    </location>
</feature>
<organism evidence="2 3">
    <name type="scientific">Penicillium atrosanguineum</name>
    <dbReference type="NCBI Taxonomy" id="1132637"/>
    <lineage>
        <taxon>Eukaryota</taxon>
        <taxon>Fungi</taxon>
        <taxon>Dikarya</taxon>
        <taxon>Ascomycota</taxon>
        <taxon>Pezizomycotina</taxon>
        <taxon>Eurotiomycetes</taxon>
        <taxon>Eurotiomycetidae</taxon>
        <taxon>Eurotiales</taxon>
        <taxon>Aspergillaceae</taxon>
        <taxon>Penicillium</taxon>
    </lineage>
</organism>
<gene>
    <name evidence="2" type="ORF">N7476_006402</name>
</gene>
<dbReference type="EMBL" id="JAPZBO010000005">
    <property type="protein sequence ID" value="KAJ5316095.1"/>
    <property type="molecule type" value="Genomic_DNA"/>
</dbReference>
<feature type="compositionally biased region" description="Polar residues" evidence="1">
    <location>
        <begin position="112"/>
        <end position="126"/>
    </location>
</feature>
<feature type="compositionally biased region" description="Acidic residues" evidence="1">
    <location>
        <begin position="715"/>
        <end position="730"/>
    </location>
</feature>
<reference evidence="2" key="2">
    <citation type="journal article" date="2023" name="IMA Fungus">
        <title>Comparative genomic study of the Penicillium genus elucidates a diverse pangenome and 15 lateral gene transfer events.</title>
        <authorList>
            <person name="Petersen C."/>
            <person name="Sorensen T."/>
            <person name="Nielsen M.R."/>
            <person name="Sondergaard T.E."/>
            <person name="Sorensen J.L."/>
            <person name="Fitzpatrick D.A."/>
            <person name="Frisvad J.C."/>
            <person name="Nielsen K.L."/>
        </authorList>
    </citation>
    <scope>NUCLEOTIDE SEQUENCE</scope>
    <source>
        <strain evidence="2">IBT 21472</strain>
    </source>
</reference>
<feature type="compositionally biased region" description="Low complexity" evidence="1">
    <location>
        <begin position="651"/>
        <end position="660"/>
    </location>
</feature>
<accession>A0A9W9PXN3</accession>
<feature type="compositionally biased region" description="Basic and acidic residues" evidence="1">
    <location>
        <begin position="404"/>
        <end position="415"/>
    </location>
</feature>
<proteinExistence type="predicted"/>
<dbReference type="Proteomes" id="UP001147746">
    <property type="component" value="Unassembled WGS sequence"/>
</dbReference>
<feature type="compositionally biased region" description="Low complexity" evidence="1">
    <location>
        <begin position="169"/>
        <end position="179"/>
    </location>
</feature>
<feature type="compositionally biased region" description="Low complexity" evidence="1">
    <location>
        <begin position="54"/>
        <end position="63"/>
    </location>
</feature>
<feature type="compositionally biased region" description="Basic and acidic residues" evidence="1">
    <location>
        <begin position="243"/>
        <end position="260"/>
    </location>
</feature>
<dbReference type="InterPro" id="IPR053268">
    <property type="entry name" value="Woronin_anchor"/>
</dbReference>
<protein>
    <submittedName>
        <fullName evidence="2">Uncharacterized protein</fullName>
    </submittedName>
</protein>
<evidence type="ECO:0000256" key="1">
    <source>
        <dbReference type="SAM" id="MobiDB-lite"/>
    </source>
</evidence>
<feature type="region of interest" description="Disordered" evidence="1">
    <location>
        <begin position="200"/>
        <end position="369"/>
    </location>
</feature>
<feature type="compositionally biased region" description="Basic residues" evidence="1">
    <location>
        <begin position="441"/>
        <end position="451"/>
    </location>
</feature>
<feature type="compositionally biased region" description="Basic residues" evidence="1">
    <location>
        <begin position="899"/>
        <end position="911"/>
    </location>
</feature>
<evidence type="ECO:0000313" key="2">
    <source>
        <dbReference type="EMBL" id="KAJ5316095.1"/>
    </source>
</evidence>
<feature type="compositionally biased region" description="Basic and acidic residues" evidence="1">
    <location>
        <begin position="785"/>
        <end position="798"/>
    </location>
</feature>
<sequence length="1106" mass="117754">MPAAAERDQSGASGLEQGVAAVAGLALGGKVLHQLSRSRSTSAPGAERTLDLAPRSLSRPSSPQMVRERDESPRGRRPSVARSVTESPTAVPLHFRRPPTSPGLSRAVPVTESPTAATVSPGSPTQPRHRRLNSVEFRNSREIRPLWLVERHGATKGETAEPGEPLPSLPSSKTSSRAPSMEDLRALNDEDAIQSWDAVHFSHSMSDRRRPTGLTISTDRANDEGEGDLLDSQQATPTADGYGVKKEKHYEFHSPSELLRDPSSLPDVPPSPTMEALPSAEGSVVGAKDLNEGEGPERTRDFDLQQADSQHTAGTPTQETSPFDVGPGFAGVVDAAVAAAVTEDEKPAPGEKERTETTEQTISTSSGQFGGFADIVNAAVSKEVTPVTASGEEVDKPGTAVEENVPHLEMSKEVVPENTEAVEPQAQHEEPVEEVATTSASKKKKKKKAKKGQSQSVDETTPGPLASEQQAVEGEIPSIETEAASSAVEEEAAVQPETGVETQVSKNVEAESLPSEVTEAAESIGVIGTAEAVAVSEPEVPAAPAEPVSVEPVTAKPQPESTVTEDASAELEVPMTAAEKKKAKKAAKKKAKSISSIEEVGDVTQPSDSAVVEDVPVQEEREAPQDISVPEIPPTEQDDPEFHDSRELVETTEPTSTEEPQSGDLSKDLQDPVSEVQELELSQPSPAEAGEEPQTMEAVAKSSEDATPTPAVDETPAEEDNFQEAVEEQAEQPKDVPADTLLEITETHPAEPEIPLTAAQRKKAKKDKKKRQSLAFEEEIATDPKAADPEPEQDSKDPEPEETASSEPIDTRASLAGGEILSSEPEQMAKDVSYLPAEEPVAPQEPESVPSGDTEPLAPTEPVEPVEHTDLAQEIPETPTVEPTVEPEAESEVPMTAAQKKKAKKDKKKSKQSVSFTSDDEKPTEPESAEPQPEIESVGITEPSVEAEVAPADVTTETLAATAETSTDTVPLEETKEVSIQPEQPQEEPAPISVADVNQEAPARDFVGELAQEEPEASREVPVDDTPVDPEVPMTAAEKRKAKKAAKKKQQSMSSIADDPPVAEAELVETPKDIEALPEAETPAVEEVPPLLLKLKLLSPSMTCRL</sequence>
<feature type="region of interest" description="Disordered" evidence="1">
    <location>
        <begin position="1009"/>
        <end position="1068"/>
    </location>
</feature>
<comment type="caution">
    <text evidence="2">The sequence shown here is derived from an EMBL/GenBank/DDBJ whole genome shotgun (WGS) entry which is preliminary data.</text>
</comment>
<reference evidence="2" key="1">
    <citation type="submission" date="2022-12" db="EMBL/GenBank/DDBJ databases">
        <authorList>
            <person name="Petersen C."/>
        </authorList>
    </citation>
    <scope>NUCLEOTIDE SEQUENCE</scope>
    <source>
        <strain evidence="2">IBT 21472</strain>
    </source>
</reference>
<evidence type="ECO:0000313" key="3">
    <source>
        <dbReference type="Proteomes" id="UP001147746"/>
    </source>
</evidence>
<feature type="compositionally biased region" description="Low complexity" evidence="1">
    <location>
        <begin position="322"/>
        <end position="341"/>
    </location>
</feature>
<feature type="compositionally biased region" description="Basic residues" evidence="1">
    <location>
        <begin position="581"/>
        <end position="592"/>
    </location>
</feature>